<sequence>MSFTLSFGTGSTNYNRHYIPSAPSRHPPPSLGPIDVDEQVDGGDLLSPRSRQEWRDHQLACQLARGEDRTSALKDRHQKRRKTKTPAPAPTAPAPALTPSQRPGSPNSFHLPVFDERRAYLSSPYGSMGASSPLPPPPSPTSATVTVSHFHLHKGDDGCPTDPEIEAFEQGLLDPDLVHATRRWLRIIKKYFRPKGLDARDPRSYPQLSSGVSSLIMEVYE</sequence>
<name>C5KXG8_PERM5</name>
<gene>
    <name evidence="2" type="ORF">Pmar_PMAR000727</name>
</gene>
<evidence type="ECO:0000313" key="3">
    <source>
        <dbReference type="Proteomes" id="UP000007800"/>
    </source>
</evidence>
<reference evidence="2 3" key="1">
    <citation type="submission" date="2008-07" db="EMBL/GenBank/DDBJ databases">
        <authorList>
            <person name="El-Sayed N."/>
            <person name="Caler E."/>
            <person name="Inman J."/>
            <person name="Amedeo P."/>
            <person name="Hass B."/>
            <person name="Wortman J."/>
        </authorList>
    </citation>
    <scope>NUCLEOTIDE SEQUENCE [LARGE SCALE GENOMIC DNA]</scope>
    <source>
        <strain evidence="3">ATCC 50983 / TXsc</strain>
    </source>
</reference>
<dbReference type="GeneID" id="9039002"/>
<feature type="region of interest" description="Disordered" evidence="1">
    <location>
        <begin position="124"/>
        <end position="144"/>
    </location>
</feature>
<dbReference type="InParanoid" id="C5KXG8"/>
<evidence type="ECO:0000256" key="1">
    <source>
        <dbReference type="SAM" id="MobiDB-lite"/>
    </source>
</evidence>
<evidence type="ECO:0000313" key="2">
    <source>
        <dbReference type="EMBL" id="EER10692.1"/>
    </source>
</evidence>
<dbReference type="AlphaFoldDB" id="C5KXG8"/>
<dbReference type="RefSeq" id="XP_002778897.1">
    <property type="nucleotide sequence ID" value="XM_002778851.1"/>
</dbReference>
<organism evidence="3">
    <name type="scientific">Perkinsus marinus (strain ATCC 50983 / TXsc)</name>
    <dbReference type="NCBI Taxonomy" id="423536"/>
    <lineage>
        <taxon>Eukaryota</taxon>
        <taxon>Sar</taxon>
        <taxon>Alveolata</taxon>
        <taxon>Perkinsozoa</taxon>
        <taxon>Perkinsea</taxon>
        <taxon>Perkinsida</taxon>
        <taxon>Perkinsidae</taxon>
        <taxon>Perkinsus</taxon>
    </lineage>
</organism>
<feature type="region of interest" description="Disordered" evidence="1">
    <location>
        <begin position="1"/>
        <end position="111"/>
    </location>
</feature>
<feature type="compositionally biased region" description="Basic and acidic residues" evidence="1">
    <location>
        <begin position="65"/>
        <end position="75"/>
    </location>
</feature>
<feature type="compositionally biased region" description="Polar residues" evidence="1">
    <location>
        <begin position="1"/>
        <end position="15"/>
    </location>
</feature>
<dbReference type="EMBL" id="GG677256">
    <property type="protein sequence ID" value="EER10692.1"/>
    <property type="molecule type" value="Genomic_DNA"/>
</dbReference>
<keyword evidence="3" id="KW-1185">Reference proteome</keyword>
<proteinExistence type="predicted"/>
<dbReference type="Proteomes" id="UP000007800">
    <property type="component" value="Unassembled WGS sequence"/>
</dbReference>
<protein>
    <submittedName>
        <fullName evidence="2">Uncharacterized protein</fullName>
    </submittedName>
</protein>
<accession>C5KXG8</accession>